<protein>
    <submittedName>
        <fullName evidence="3">Uncharacterized protein</fullName>
    </submittedName>
</protein>
<organism evidence="3">
    <name type="scientific">Lichtheimia ramosa</name>
    <dbReference type="NCBI Taxonomy" id="688394"/>
    <lineage>
        <taxon>Eukaryota</taxon>
        <taxon>Fungi</taxon>
        <taxon>Fungi incertae sedis</taxon>
        <taxon>Mucoromycota</taxon>
        <taxon>Mucoromycotina</taxon>
        <taxon>Mucoromycetes</taxon>
        <taxon>Mucorales</taxon>
        <taxon>Lichtheimiaceae</taxon>
        <taxon>Lichtheimia</taxon>
    </lineage>
</organism>
<dbReference type="PANTHER" id="PTHR38120:SF1">
    <property type="entry name" value="M PROTEIN, SEROTYPE 2.1"/>
    <property type="match status" value="1"/>
</dbReference>
<name>A0A077X0H2_9FUNG</name>
<feature type="region of interest" description="Disordered" evidence="2">
    <location>
        <begin position="365"/>
        <end position="418"/>
    </location>
</feature>
<feature type="coiled-coil region" evidence="1">
    <location>
        <begin position="54"/>
        <end position="141"/>
    </location>
</feature>
<evidence type="ECO:0000313" key="3">
    <source>
        <dbReference type="EMBL" id="CDS13075.1"/>
    </source>
</evidence>
<dbReference type="AlphaFoldDB" id="A0A077X0H2"/>
<evidence type="ECO:0000256" key="1">
    <source>
        <dbReference type="SAM" id="Coils"/>
    </source>
</evidence>
<feature type="coiled-coil region" evidence="1">
    <location>
        <begin position="225"/>
        <end position="269"/>
    </location>
</feature>
<dbReference type="EMBL" id="LK023368">
    <property type="protein sequence ID" value="CDS13075.1"/>
    <property type="molecule type" value="Genomic_DNA"/>
</dbReference>
<evidence type="ECO:0000256" key="2">
    <source>
        <dbReference type="SAM" id="MobiDB-lite"/>
    </source>
</evidence>
<dbReference type="Gene3D" id="1.20.5.2440">
    <property type="match status" value="1"/>
</dbReference>
<dbReference type="OrthoDB" id="2121319at2759"/>
<proteinExistence type="predicted"/>
<gene>
    <name evidence="3" type="ORF">LRAMOSA05259</name>
</gene>
<sequence>MATATTTTTTSPTSNSSTCSKTLSVDVSDLIQILQVQLPQLHHETIIYEHRQQMEDTKEQYRTLCKEADHLRKKLLAVVQDNNTYRKAQERMESQIYAQEQDLVQAQKENQLLKKRNKDLEKRLENELQNYESDRLLWQQREADLTSEIKRYATQGRHNNGHPRRARSATASNIWSRSEPSIMRGPSIGMSPLMEERTTPTNPIDGVSARDAKIRVQDKLIADFKAELEQQKMVLHEAMTTAEAQAQRVDGLEQELASLQQVNASLMEDNESYQMLLHEKTIAGEFPVKKSELSTATSSLAAELNKVQQQGGDECTCQHAGAVKKLSEDNRLLQESNKALSLYMNKILRKIVENQDLVDVLNIDDDDDEQPQQQPKAVRDTTTSTSVSTTSTAVVESTAETCKKTMPPAKKDEQANHSSFRLSGSHWTTPIKWVASRARAESLSKLM</sequence>
<keyword evidence="1" id="KW-0175">Coiled coil</keyword>
<accession>A0A077X0H2</accession>
<feature type="compositionally biased region" description="Low complexity" evidence="2">
    <location>
        <begin position="371"/>
        <end position="400"/>
    </location>
</feature>
<dbReference type="PANTHER" id="PTHR38120">
    <property type="entry name" value="EXPRESSED PROTEIN"/>
    <property type="match status" value="1"/>
</dbReference>
<reference evidence="3" key="1">
    <citation type="journal article" date="2014" name="Genome Announc.">
        <title>De novo whole-genome sequence and genome annotation of Lichtheimia ramosa.</title>
        <authorList>
            <person name="Linde J."/>
            <person name="Schwartze V."/>
            <person name="Binder U."/>
            <person name="Lass-Florl C."/>
            <person name="Voigt K."/>
            <person name="Horn F."/>
        </authorList>
    </citation>
    <scope>NUCLEOTIDE SEQUENCE</scope>
    <source>
        <strain evidence="3">JMRC FSU:6197</strain>
    </source>
</reference>